<dbReference type="EnsemblBacteria" id="ABX13142">
    <property type="protein sequence ID" value="ABX13142"/>
    <property type="gene ID" value="Nmar_1246"/>
</dbReference>
<sequence>MNQQTLTSGKENDSSFLESSSSRCFSFVFSLPNETVNTPASDVRFVFSNTKPIDIRFFLDDNGEIHSSLRIVPESKQKTKQENMLISKKEIKENNEKTLEEIKNTSIEKIDLESTPEIPKVRKRGRPKGSKNKKTKTIPDEKKFQQEWFETNAEFKARVAEEMKVINAQAA</sequence>
<feature type="compositionally biased region" description="Basic residues" evidence="1">
    <location>
        <begin position="121"/>
        <end position="136"/>
    </location>
</feature>
<feature type="region of interest" description="Disordered" evidence="1">
    <location>
        <begin position="104"/>
        <end position="143"/>
    </location>
</feature>
<dbReference type="AlphaFoldDB" id="A9A1G3"/>
<dbReference type="RefSeq" id="WP_012215629.1">
    <property type="nucleotide sequence ID" value="NC_010085.1"/>
</dbReference>
<evidence type="ECO:0000313" key="2">
    <source>
        <dbReference type="EMBL" id="ABX13142.1"/>
    </source>
</evidence>
<reference evidence="2 3" key="1">
    <citation type="journal article" date="2010" name="Proc. Natl. Acad. Sci. U.S.A.">
        <title>Nitrosopumilus maritimus genome reveals unique mechanisms for nitrification and autotrophy in globally distributed marine crenarchaea.</title>
        <authorList>
            <person name="Walker C.B."/>
            <person name="de la Torre J.R."/>
            <person name="Klotz M.G."/>
            <person name="Urakawa H."/>
            <person name="Pinel N."/>
            <person name="Arp D.J."/>
            <person name="Brochier-Armanet C."/>
            <person name="Chain P.S."/>
            <person name="Chan P.P."/>
            <person name="Gollabgir A."/>
            <person name="Hemp J."/>
            <person name="Hugler M."/>
            <person name="Karr E.A."/>
            <person name="Konneke M."/>
            <person name="Shin M."/>
            <person name="Lawton T.J."/>
            <person name="Lowe T."/>
            <person name="Martens-Habbena W."/>
            <person name="Sayavedra-Soto L.A."/>
            <person name="Lang D."/>
            <person name="Sievert S.M."/>
            <person name="Rosenzweig A.C."/>
            <person name="Manning G."/>
            <person name="Stahl D.A."/>
        </authorList>
    </citation>
    <scope>NUCLEOTIDE SEQUENCE [LARGE SCALE GENOMIC DNA]</scope>
    <source>
        <strain evidence="2 3">SCM1</strain>
    </source>
</reference>
<dbReference type="GeneID" id="5773052"/>
<dbReference type="Proteomes" id="UP000000792">
    <property type="component" value="Chromosome"/>
</dbReference>
<protein>
    <submittedName>
        <fullName evidence="2">Uncharacterized protein</fullName>
    </submittedName>
</protein>
<gene>
    <name evidence="2" type="ordered locus">Nmar_1246</name>
</gene>
<evidence type="ECO:0000313" key="3">
    <source>
        <dbReference type="Proteomes" id="UP000000792"/>
    </source>
</evidence>
<name>A9A1G3_NITMS</name>
<dbReference type="KEGG" id="nmr:Nmar_1246"/>
<evidence type="ECO:0000256" key="1">
    <source>
        <dbReference type="SAM" id="MobiDB-lite"/>
    </source>
</evidence>
<accession>A9A1G3</accession>
<keyword evidence="3" id="KW-1185">Reference proteome</keyword>
<dbReference type="HOGENOM" id="CLU_1559541_0_0_2"/>
<organism evidence="2 3">
    <name type="scientific">Nitrosopumilus maritimus (strain SCM1)</name>
    <dbReference type="NCBI Taxonomy" id="436308"/>
    <lineage>
        <taxon>Archaea</taxon>
        <taxon>Nitrososphaerota</taxon>
        <taxon>Nitrososphaeria</taxon>
        <taxon>Nitrosopumilales</taxon>
        <taxon>Nitrosopumilaceae</taxon>
        <taxon>Nitrosopumilus</taxon>
    </lineage>
</organism>
<dbReference type="STRING" id="436308.Nmar_1246"/>
<dbReference type="EMBL" id="CP000866">
    <property type="protein sequence ID" value="ABX13142.1"/>
    <property type="molecule type" value="Genomic_DNA"/>
</dbReference>
<proteinExistence type="predicted"/>
<dbReference type="InParanoid" id="A9A1G3"/>